<evidence type="ECO:0000313" key="2">
    <source>
        <dbReference type="EMBL" id="KAJ1087908.1"/>
    </source>
</evidence>
<feature type="compositionally biased region" description="Basic and acidic residues" evidence="1">
    <location>
        <begin position="51"/>
        <end position="67"/>
    </location>
</feature>
<feature type="region of interest" description="Disordered" evidence="1">
    <location>
        <begin position="41"/>
        <end position="67"/>
    </location>
</feature>
<keyword evidence="3" id="KW-1185">Reference proteome</keyword>
<evidence type="ECO:0000256" key="1">
    <source>
        <dbReference type="SAM" id="MobiDB-lite"/>
    </source>
</evidence>
<reference evidence="2" key="1">
    <citation type="journal article" date="2022" name="bioRxiv">
        <title>Sequencing and chromosome-scale assembly of the giantPleurodeles waltlgenome.</title>
        <authorList>
            <person name="Brown T."/>
            <person name="Elewa A."/>
            <person name="Iarovenko S."/>
            <person name="Subramanian E."/>
            <person name="Araus A.J."/>
            <person name="Petzold A."/>
            <person name="Susuki M."/>
            <person name="Suzuki K.-i.T."/>
            <person name="Hayashi T."/>
            <person name="Toyoda A."/>
            <person name="Oliveira C."/>
            <person name="Osipova E."/>
            <person name="Leigh N.D."/>
            <person name="Simon A."/>
            <person name="Yun M.H."/>
        </authorList>
    </citation>
    <scope>NUCLEOTIDE SEQUENCE</scope>
    <source>
        <strain evidence="2">20211129_DDA</strain>
        <tissue evidence="2">Liver</tissue>
    </source>
</reference>
<dbReference type="AlphaFoldDB" id="A0AAV7L9Y5"/>
<dbReference type="Proteomes" id="UP001066276">
    <property type="component" value="Chromosome 11"/>
</dbReference>
<proteinExistence type="predicted"/>
<name>A0AAV7L9Y5_PLEWA</name>
<gene>
    <name evidence="2" type="ORF">NDU88_001067</name>
</gene>
<sequence>MPHQIVRCALKRVIQNVILAATGLTGLVKVLPSILKMNMAPKTTRNSGGKEGTKMTRAGKDKGDPTRAIRRPVMTTLKLTVKNTTIASRDTKNDDIITPPLDTRGKDKVHPTITSFLAAGAQESFAEHIVPSLANSQPVIEAIPPGNSNERERVALNEINKSLAIGSQGDDGLSSGLVNSVATKKKEGAVSPSAKTDIKPSSLKSQLGERQLVTWVIQPLH</sequence>
<accession>A0AAV7L9Y5</accession>
<evidence type="ECO:0000313" key="3">
    <source>
        <dbReference type="Proteomes" id="UP001066276"/>
    </source>
</evidence>
<dbReference type="EMBL" id="JANPWB010000015">
    <property type="protein sequence ID" value="KAJ1087908.1"/>
    <property type="molecule type" value="Genomic_DNA"/>
</dbReference>
<protein>
    <submittedName>
        <fullName evidence="2">Uncharacterized protein</fullName>
    </submittedName>
</protein>
<comment type="caution">
    <text evidence="2">The sequence shown here is derived from an EMBL/GenBank/DDBJ whole genome shotgun (WGS) entry which is preliminary data.</text>
</comment>
<organism evidence="2 3">
    <name type="scientific">Pleurodeles waltl</name>
    <name type="common">Iberian ribbed newt</name>
    <dbReference type="NCBI Taxonomy" id="8319"/>
    <lineage>
        <taxon>Eukaryota</taxon>
        <taxon>Metazoa</taxon>
        <taxon>Chordata</taxon>
        <taxon>Craniata</taxon>
        <taxon>Vertebrata</taxon>
        <taxon>Euteleostomi</taxon>
        <taxon>Amphibia</taxon>
        <taxon>Batrachia</taxon>
        <taxon>Caudata</taxon>
        <taxon>Salamandroidea</taxon>
        <taxon>Salamandridae</taxon>
        <taxon>Pleurodelinae</taxon>
        <taxon>Pleurodeles</taxon>
    </lineage>
</organism>